<dbReference type="InterPro" id="IPR007367">
    <property type="entry name" value="DUF433"/>
</dbReference>
<dbReference type="EMBL" id="BA000045">
    <property type="protein sequence ID" value="BAC90629.1"/>
    <property type="molecule type" value="Genomic_DNA"/>
</dbReference>
<dbReference type="STRING" id="251221.gene:10760190"/>
<dbReference type="InParanoid" id="Q7NH49"/>
<dbReference type="KEGG" id="gvi:gsl2688"/>
<reference evidence="1 2" key="1">
    <citation type="journal article" date="2003" name="DNA Res.">
        <title>Complete genome structure of Gloeobacter violaceus PCC 7421, a cyanobacterium that lacks thylakoids.</title>
        <authorList>
            <person name="Nakamura Y."/>
            <person name="Kaneko T."/>
            <person name="Sato S."/>
            <person name="Mimuro M."/>
            <person name="Miyashita H."/>
            <person name="Tsuchiya T."/>
            <person name="Sasamoto S."/>
            <person name="Watanabe A."/>
            <person name="Kawashima K."/>
            <person name="Kishida Y."/>
            <person name="Kiyokawa C."/>
            <person name="Kohara M."/>
            <person name="Matsumoto M."/>
            <person name="Matsuno A."/>
            <person name="Nakazaki N."/>
            <person name="Shimpo S."/>
            <person name="Takeuchi C."/>
            <person name="Yamada M."/>
            <person name="Tabata S."/>
        </authorList>
    </citation>
    <scope>NUCLEOTIDE SEQUENCE [LARGE SCALE GENOMIC DNA]</scope>
    <source>
        <strain evidence="2">ATCC 29082 / PCC 7421</strain>
    </source>
</reference>
<dbReference type="PANTHER" id="PTHR34849:SF3">
    <property type="entry name" value="SSR2962 PROTEIN"/>
    <property type="match status" value="1"/>
</dbReference>
<dbReference type="Gene3D" id="1.10.10.10">
    <property type="entry name" value="Winged helix-like DNA-binding domain superfamily/Winged helix DNA-binding domain"/>
    <property type="match status" value="1"/>
</dbReference>
<dbReference type="PhylomeDB" id="Q7NH49"/>
<dbReference type="InterPro" id="IPR036388">
    <property type="entry name" value="WH-like_DNA-bd_sf"/>
</dbReference>
<dbReference type="Proteomes" id="UP000000557">
    <property type="component" value="Chromosome"/>
</dbReference>
<organism evidence="1 2">
    <name type="scientific">Gloeobacter violaceus (strain ATCC 29082 / PCC 7421)</name>
    <dbReference type="NCBI Taxonomy" id="251221"/>
    <lineage>
        <taxon>Bacteria</taxon>
        <taxon>Bacillati</taxon>
        <taxon>Cyanobacteriota</taxon>
        <taxon>Cyanophyceae</taxon>
        <taxon>Gloeobacterales</taxon>
        <taxon>Gloeobacteraceae</taxon>
        <taxon>Gloeobacter</taxon>
    </lineage>
</organism>
<name>Q7NH49_GLOVI</name>
<dbReference type="EnsemblBacteria" id="BAC90629">
    <property type="protein sequence ID" value="BAC90629"/>
    <property type="gene ID" value="BAC90629"/>
</dbReference>
<reference evidence="1 2" key="2">
    <citation type="journal article" date="2003" name="DNA Res.">
        <title>Complete genome structure of Gloeobacter violaceus PCC 7421, a cyanobacterium that lacks thylakoids (supplement).</title>
        <authorList>
            <person name="Nakamura Y."/>
            <person name="Kaneko T."/>
            <person name="Sato S."/>
            <person name="Mimuro M."/>
            <person name="Miyashita H."/>
            <person name="Tsuchiya T."/>
            <person name="Sasamoto S."/>
            <person name="Watanabe A."/>
            <person name="Kawashima K."/>
            <person name="Kishida Y."/>
            <person name="Kiyokawa C."/>
            <person name="Kohara M."/>
            <person name="Matsumoto M."/>
            <person name="Matsuno A."/>
            <person name="Nakazaki N."/>
            <person name="Shimpo S."/>
            <person name="Takeuchi C."/>
            <person name="Yamada M."/>
            <person name="Tabata S."/>
        </authorList>
    </citation>
    <scope>NUCLEOTIDE SEQUENCE [LARGE SCALE GENOMIC DNA]</scope>
    <source>
        <strain evidence="2">ATCC 29082 / PCC 7421</strain>
    </source>
</reference>
<dbReference type="HOGENOM" id="CLU_126005_1_0_3"/>
<proteinExistence type="predicted"/>
<dbReference type="PANTHER" id="PTHR34849">
    <property type="entry name" value="SSL5025 PROTEIN"/>
    <property type="match status" value="1"/>
</dbReference>
<dbReference type="Pfam" id="PF04255">
    <property type="entry name" value="DUF433"/>
    <property type="match status" value="1"/>
</dbReference>
<dbReference type="InterPro" id="IPR009057">
    <property type="entry name" value="Homeodomain-like_sf"/>
</dbReference>
<gene>
    <name evidence="1" type="ordered locus">gsl2688</name>
</gene>
<keyword evidence="2" id="KW-1185">Reference proteome</keyword>
<dbReference type="OrthoDB" id="9808242at2"/>
<dbReference type="eggNOG" id="COG2442">
    <property type="taxonomic scope" value="Bacteria"/>
</dbReference>
<evidence type="ECO:0000313" key="1">
    <source>
        <dbReference type="EMBL" id="BAC90629.1"/>
    </source>
</evidence>
<protein>
    <submittedName>
        <fullName evidence="1">Gsl2688 protein</fullName>
    </submittedName>
</protein>
<dbReference type="AlphaFoldDB" id="Q7NH49"/>
<sequence>MAAVTDPRQLIVQDPRLLGGKPAIYGTRLGVEWLLDKLAAGQTREQMLADYPTLYPEGIDAALAFAADFDEHHSIARLLAEYRGLRQ</sequence>
<dbReference type="SUPFAM" id="SSF46689">
    <property type="entry name" value="Homeodomain-like"/>
    <property type="match status" value="1"/>
</dbReference>
<accession>Q7NH49</accession>
<evidence type="ECO:0000313" key="2">
    <source>
        <dbReference type="Proteomes" id="UP000000557"/>
    </source>
</evidence>